<sequence>MTSPSTSTSTGASAAATCTGNRWILPVQDIACALPASGNYTSIMDQCCPPAAVTTYNDGCDLYCLAQGHSMGELLDCIKANGGTRDVFCGGGLNDTATASLSSTATASVTGLRTGTGTGASATASETGKRNGAGEKRVSVSGVGLVVLLLCGMVI</sequence>
<dbReference type="AlphaFoldDB" id="A0A8H6UHE9"/>
<protein>
    <submittedName>
        <fullName evidence="1">Uncharacterized protein</fullName>
    </submittedName>
</protein>
<dbReference type="Proteomes" id="UP000630445">
    <property type="component" value="Unassembled WGS sequence"/>
</dbReference>
<comment type="caution">
    <text evidence="1">The sequence shown here is derived from an EMBL/GenBank/DDBJ whole genome shotgun (WGS) entry which is preliminary data.</text>
</comment>
<dbReference type="OrthoDB" id="3520229at2759"/>
<gene>
    <name evidence="1" type="ORF">CNMCM5793_003754</name>
</gene>
<keyword evidence="2" id="KW-1185">Reference proteome</keyword>
<dbReference type="EMBL" id="JACBAD010001893">
    <property type="protein sequence ID" value="KAF7130884.1"/>
    <property type="molecule type" value="Genomic_DNA"/>
</dbReference>
<accession>A0A8H6UHE9</accession>
<reference evidence="1" key="1">
    <citation type="submission" date="2020-06" db="EMBL/GenBank/DDBJ databases">
        <title>Draft genome sequences of strains closely related to Aspergillus parafelis and Aspergillus hiratsukae.</title>
        <authorList>
            <person name="Dos Santos R.A.C."/>
            <person name="Rivero-Menendez O."/>
            <person name="Steenwyk J.L."/>
            <person name="Mead M.E."/>
            <person name="Goldman G.H."/>
            <person name="Alastruey-Izquierdo A."/>
            <person name="Rokas A."/>
        </authorList>
    </citation>
    <scope>NUCLEOTIDE SEQUENCE</scope>
    <source>
        <strain evidence="1">CNM-CM5793</strain>
    </source>
</reference>
<evidence type="ECO:0000313" key="2">
    <source>
        <dbReference type="Proteomes" id="UP000630445"/>
    </source>
</evidence>
<evidence type="ECO:0000313" key="1">
    <source>
        <dbReference type="EMBL" id="KAF7130884.1"/>
    </source>
</evidence>
<name>A0A8H6UHE9_9EURO</name>
<proteinExistence type="predicted"/>
<organism evidence="1 2">
    <name type="scientific">Aspergillus hiratsukae</name>
    <dbReference type="NCBI Taxonomy" id="1194566"/>
    <lineage>
        <taxon>Eukaryota</taxon>
        <taxon>Fungi</taxon>
        <taxon>Dikarya</taxon>
        <taxon>Ascomycota</taxon>
        <taxon>Pezizomycotina</taxon>
        <taxon>Eurotiomycetes</taxon>
        <taxon>Eurotiomycetidae</taxon>
        <taxon>Eurotiales</taxon>
        <taxon>Aspergillaceae</taxon>
        <taxon>Aspergillus</taxon>
        <taxon>Aspergillus subgen. Fumigati</taxon>
    </lineage>
</organism>